<sequence>MIEFTPWPTDLAQAYRDKGYWIGRPLCAALEAQAEARPDAIALICGNRQISYAALNQAAENLAASLAHDGFGHGDTALVQLPNVAEFHMVFMALMKIGVVPVNALYSHRQIELSSYAEQIAPRLLIADRGHPLFADDDFLRSLPRIETVLFLNEGGTRSLQQRLTTPVTMPAAARPTPADQVAFFQLSGGSTGTPKLIPRTHDDYDFSIRESARICAVTDRTRFLCALPAPHNFLMSSPGALGVFHAGGTVVMAPSPDPAPCFDLIARHQVTLTALVPSAVGLWLQAAARLGPPRPLAQLLVGGASFAQTMARRVPAELGCRLQQVFGMAEGLVNYTRLDDPDDVVFGTQGRPISPDDEIRLVDENGLPAAPGEPGQLAVRGPYTFRGYYKAPDQNARAFDEDGFYYSGDLVCRDAEGNLRVVGRVKDQINRGGEKIASEEIEHLLMRHPAVTAAALVAVPDANLGEKSCAFVVSGTPLRGIEMRKHLMSLGIADYKLPDKFRFVDALPLTAFGKPDKRLLRARMETETA</sequence>
<evidence type="ECO:0000256" key="2">
    <source>
        <dbReference type="ARBA" id="ARBA00022598"/>
    </source>
</evidence>
<dbReference type="Proteomes" id="UP000199180">
    <property type="component" value="Unassembled WGS sequence"/>
</dbReference>
<organism evidence="5 6">
    <name type="scientific">Paracoccus homiensis</name>
    <dbReference type="NCBI Taxonomy" id="364199"/>
    <lineage>
        <taxon>Bacteria</taxon>
        <taxon>Pseudomonadati</taxon>
        <taxon>Pseudomonadota</taxon>
        <taxon>Alphaproteobacteria</taxon>
        <taxon>Rhodobacterales</taxon>
        <taxon>Paracoccaceae</taxon>
        <taxon>Paracoccus</taxon>
    </lineage>
</organism>
<dbReference type="NCBIfam" id="TIGR02275">
    <property type="entry name" value="DHB_AMP_lig"/>
    <property type="match status" value="1"/>
</dbReference>
<dbReference type="PROSITE" id="PS00455">
    <property type="entry name" value="AMP_BINDING"/>
    <property type="match status" value="1"/>
</dbReference>
<accession>A0A1I0DSL8</accession>
<dbReference type="InterPro" id="IPR042099">
    <property type="entry name" value="ANL_N_sf"/>
</dbReference>
<dbReference type="InterPro" id="IPR011963">
    <property type="entry name" value="DHB_AMP_lig"/>
</dbReference>
<evidence type="ECO:0000313" key="6">
    <source>
        <dbReference type="Proteomes" id="UP000199180"/>
    </source>
</evidence>
<dbReference type="InterPro" id="IPR000873">
    <property type="entry name" value="AMP-dep_synth/lig_dom"/>
</dbReference>
<dbReference type="STRING" id="364199.SAMN04489858_104282"/>
<comment type="pathway">
    <text evidence="1">Siderophore biosynthesis.</text>
</comment>
<gene>
    <name evidence="5" type="ORF">SAMN04489858_104282</name>
</gene>
<dbReference type="PANTHER" id="PTHR43767:SF1">
    <property type="entry name" value="NONRIBOSOMAL PEPTIDE SYNTHASE PES1 (EUROFUNG)-RELATED"/>
    <property type="match status" value="1"/>
</dbReference>
<dbReference type="NCBIfam" id="NF008192">
    <property type="entry name" value="PRK10946.1"/>
    <property type="match status" value="1"/>
</dbReference>
<dbReference type="GO" id="GO:0008668">
    <property type="term" value="F:2,3-dihydroxybenzoate--[aryl-carrier protein] ligase"/>
    <property type="evidence" value="ECO:0007669"/>
    <property type="project" value="InterPro"/>
</dbReference>
<dbReference type="InterPro" id="IPR020845">
    <property type="entry name" value="AMP-binding_CS"/>
</dbReference>
<feature type="domain" description="AMP-binding enzyme C-terminal" evidence="4">
    <location>
        <begin position="441"/>
        <end position="515"/>
    </location>
</feature>
<dbReference type="GO" id="GO:0019290">
    <property type="term" value="P:siderophore biosynthetic process"/>
    <property type="evidence" value="ECO:0007669"/>
    <property type="project" value="InterPro"/>
</dbReference>
<dbReference type="PANTHER" id="PTHR43767">
    <property type="entry name" value="LONG-CHAIN-FATTY-ACID--COA LIGASE"/>
    <property type="match status" value="1"/>
</dbReference>
<name>A0A1I0DSL8_9RHOB</name>
<dbReference type="AlphaFoldDB" id="A0A1I0DSL8"/>
<dbReference type="RefSeq" id="WP_090733940.1">
    <property type="nucleotide sequence ID" value="NZ_FOHO01000004.1"/>
</dbReference>
<dbReference type="OrthoDB" id="9803968at2"/>
<dbReference type="Pfam" id="PF00501">
    <property type="entry name" value="AMP-binding"/>
    <property type="match status" value="1"/>
</dbReference>
<evidence type="ECO:0000256" key="1">
    <source>
        <dbReference type="ARBA" id="ARBA00004924"/>
    </source>
</evidence>
<dbReference type="Gene3D" id="3.30.300.30">
    <property type="match status" value="1"/>
</dbReference>
<dbReference type="SUPFAM" id="SSF56801">
    <property type="entry name" value="Acetyl-CoA synthetase-like"/>
    <property type="match status" value="1"/>
</dbReference>
<dbReference type="EMBL" id="FOHO01000004">
    <property type="protein sequence ID" value="SET35407.1"/>
    <property type="molecule type" value="Genomic_DNA"/>
</dbReference>
<proteinExistence type="predicted"/>
<dbReference type="Gene3D" id="3.40.50.12780">
    <property type="entry name" value="N-terminal domain of ligase-like"/>
    <property type="match status" value="1"/>
</dbReference>
<feature type="domain" description="AMP-dependent synthetase/ligase" evidence="3">
    <location>
        <begin position="30"/>
        <end position="390"/>
    </location>
</feature>
<dbReference type="InterPro" id="IPR025110">
    <property type="entry name" value="AMP-bd_C"/>
</dbReference>
<dbReference type="Pfam" id="PF13193">
    <property type="entry name" value="AMP-binding_C"/>
    <property type="match status" value="1"/>
</dbReference>
<evidence type="ECO:0000259" key="4">
    <source>
        <dbReference type="Pfam" id="PF13193"/>
    </source>
</evidence>
<keyword evidence="2 5" id="KW-0436">Ligase</keyword>
<reference evidence="5 6" key="1">
    <citation type="submission" date="2016-10" db="EMBL/GenBank/DDBJ databases">
        <authorList>
            <person name="de Groot N.N."/>
        </authorList>
    </citation>
    <scope>NUCLEOTIDE SEQUENCE [LARGE SCALE GENOMIC DNA]</scope>
    <source>
        <strain evidence="5 6">DSM 17862</strain>
    </source>
</reference>
<evidence type="ECO:0000259" key="3">
    <source>
        <dbReference type="Pfam" id="PF00501"/>
    </source>
</evidence>
<protein>
    <submittedName>
        <fullName evidence="5">2,3-dihydroxybenzoate-AMP ligase</fullName>
    </submittedName>
</protein>
<dbReference type="InterPro" id="IPR045851">
    <property type="entry name" value="AMP-bd_C_sf"/>
</dbReference>
<dbReference type="InterPro" id="IPR050237">
    <property type="entry name" value="ATP-dep_AMP-bd_enzyme"/>
</dbReference>
<evidence type="ECO:0000313" key="5">
    <source>
        <dbReference type="EMBL" id="SET35407.1"/>
    </source>
</evidence>
<keyword evidence="6" id="KW-1185">Reference proteome</keyword>